<sequence>MLATQVWSLSQRPHCFLVRPSFKSLGEALFVFSYARIQLLLFYFALCFLFTFFCDAVTTTRHLGAGNGNSLFSLFTRPSSDDRRRKKGCHHRENLRLSYDPDSTISFRCNSEAKGKEVIVQLAEEGKFVGTSIIGPKEEGAERERCLGDPWLYEHGKGRQTTA</sequence>
<reference evidence="2 3" key="1">
    <citation type="submission" date="2024-01" db="EMBL/GenBank/DDBJ databases">
        <title>The genomes of 5 underutilized Papilionoideae crops provide insights into root nodulation and disease resistanc.</title>
        <authorList>
            <person name="Jiang F."/>
        </authorList>
    </citation>
    <scope>NUCLEOTIDE SEQUENCE [LARGE SCALE GENOMIC DNA]</scope>
    <source>
        <strain evidence="2">LVBAO_FW01</strain>
        <tissue evidence="2">Leaves</tissue>
    </source>
</reference>
<keyword evidence="1" id="KW-0472">Membrane</keyword>
<dbReference type="EMBL" id="JAYMYQ010000075">
    <property type="protein sequence ID" value="KAK7296346.1"/>
    <property type="molecule type" value="Genomic_DNA"/>
</dbReference>
<dbReference type="AlphaFoldDB" id="A0AAN9PFA4"/>
<dbReference type="Proteomes" id="UP001367508">
    <property type="component" value="Unassembled WGS sequence"/>
</dbReference>
<gene>
    <name evidence="2" type="ORF">VNO77_50421</name>
</gene>
<keyword evidence="1" id="KW-1133">Transmembrane helix</keyword>
<comment type="caution">
    <text evidence="2">The sequence shown here is derived from an EMBL/GenBank/DDBJ whole genome shotgun (WGS) entry which is preliminary data.</text>
</comment>
<keyword evidence="1" id="KW-0812">Transmembrane</keyword>
<feature type="transmembrane region" description="Helical" evidence="1">
    <location>
        <begin position="29"/>
        <end position="53"/>
    </location>
</feature>
<accession>A0AAN9PFA4</accession>
<organism evidence="2 3">
    <name type="scientific">Canavalia gladiata</name>
    <name type="common">Sword bean</name>
    <name type="synonym">Dolichos gladiatus</name>
    <dbReference type="NCBI Taxonomy" id="3824"/>
    <lineage>
        <taxon>Eukaryota</taxon>
        <taxon>Viridiplantae</taxon>
        <taxon>Streptophyta</taxon>
        <taxon>Embryophyta</taxon>
        <taxon>Tracheophyta</taxon>
        <taxon>Spermatophyta</taxon>
        <taxon>Magnoliopsida</taxon>
        <taxon>eudicotyledons</taxon>
        <taxon>Gunneridae</taxon>
        <taxon>Pentapetalae</taxon>
        <taxon>rosids</taxon>
        <taxon>fabids</taxon>
        <taxon>Fabales</taxon>
        <taxon>Fabaceae</taxon>
        <taxon>Papilionoideae</taxon>
        <taxon>50 kb inversion clade</taxon>
        <taxon>NPAAA clade</taxon>
        <taxon>indigoferoid/millettioid clade</taxon>
        <taxon>Phaseoleae</taxon>
        <taxon>Canavalia</taxon>
    </lineage>
</organism>
<evidence type="ECO:0000256" key="1">
    <source>
        <dbReference type="SAM" id="Phobius"/>
    </source>
</evidence>
<evidence type="ECO:0000313" key="2">
    <source>
        <dbReference type="EMBL" id="KAK7296346.1"/>
    </source>
</evidence>
<name>A0AAN9PFA4_CANGL</name>
<keyword evidence="3" id="KW-1185">Reference proteome</keyword>
<proteinExistence type="predicted"/>
<protein>
    <submittedName>
        <fullName evidence="2">Uncharacterized protein</fullName>
    </submittedName>
</protein>
<evidence type="ECO:0000313" key="3">
    <source>
        <dbReference type="Proteomes" id="UP001367508"/>
    </source>
</evidence>